<reference evidence="2 3" key="1">
    <citation type="journal article" date="2018" name="Nat. Ecol. Evol.">
        <title>Pezizomycetes genomes reveal the molecular basis of ectomycorrhizal truffle lifestyle.</title>
        <authorList>
            <person name="Murat C."/>
            <person name="Payen T."/>
            <person name="Noel B."/>
            <person name="Kuo A."/>
            <person name="Morin E."/>
            <person name="Chen J."/>
            <person name="Kohler A."/>
            <person name="Krizsan K."/>
            <person name="Balestrini R."/>
            <person name="Da Silva C."/>
            <person name="Montanini B."/>
            <person name="Hainaut M."/>
            <person name="Levati E."/>
            <person name="Barry K.W."/>
            <person name="Belfiori B."/>
            <person name="Cichocki N."/>
            <person name="Clum A."/>
            <person name="Dockter R.B."/>
            <person name="Fauchery L."/>
            <person name="Guy J."/>
            <person name="Iotti M."/>
            <person name="Le Tacon F."/>
            <person name="Lindquist E.A."/>
            <person name="Lipzen A."/>
            <person name="Malagnac F."/>
            <person name="Mello A."/>
            <person name="Molinier V."/>
            <person name="Miyauchi S."/>
            <person name="Poulain J."/>
            <person name="Riccioni C."/>
            <person name="Rubini A."/>
            <person name="Sitrit Y."/>
            <person name="Splivallo R."/>
            <person name="Traeger S."/>
            <person name="Wang M."/>
            <person name="Zifcakova L."/>
            <person name="Wipf D."/>
            <person name="Zambonelli A."/>
            <person name="Paolocci F."/>
            <person name="Nowrousian M."/>
            <person name="Ottonello S."/>
            <person name="Baldrian P."/>
            <person name="Spatafora J.W."/>
            <person name="Henrissat B."/>
            <person name="Nagy L.G."/>
            <person name="Aury J.M."/>
            <person name="Wincker P."/>
            <person name="Grigoriev I.V."/>
            <person name="Bonfante P."/>
            <person name="Martin F.M."/>
        </authorList>
    </citation>
    <scope>NUCLEOTIDE SEQUENCE [LARGE SCALE GENOMIC DNA]</scope>
    <source>
        <strain evidence="2 3">RN42</strain>
    </source>
</reference>
<evidence type="ECO:0000313" key="3">
    <source>
        <dbReference type="Proteomes" id="UP000275078"/>
    </source>
</evidence>
<dbReference type="Proteomes" id="UP000275078">
    <property type="component" value="Unassembled WGS sequence"/>
</dbReference>
<keyword evidence="3" id="KW-1185">Reference proteome</keyword>
<evidence type="ECO:0000313" key="2">
    <source>
        <dbReference type="EMBL" id="RPA73790.1"/>
    </source>
</evidence>
<proteinExistence type="predicted"/>
<organism evidence="2 3">
    <name type="scientific">Ascobolus immersus RN42</name>
    <dbReference type="NCBI Taxonomy" id="1160509"/>
    <lineage>
        <taxon>Eukaryota</taxon>
        <taxon>Fungi</taxon>
        <taxon>Dikarya</taxon>
        <taxon>Ascomycota</taxon>
        <taxon>Pezizomycotina</taxon>
        <taxon>Pezizomycetes</taxon>
        <taxon>Pezizales</taxon>
        <taxon>Ascobolaceae</taxon>
        <taxon>Ascobolus</taxon>
    </lineage>
</organism>
<dbReference type="AlphaFoldDB" id="A0A3N4HPP1"/>
<keyword evidence="1" id="KW-0472">Membrane</keyword>
<dbReference type="EMBL" id="ML119811">
    <property type="protein sequence ID" value="RPA73790.1"/>
    <property type="molecule type" value="Genomic_DNA"/>
</dbReference>
<gene>
    <name evidence="2" type="ORF">BJ508DRAFT_333754</name>
</gene>
<evidence type="ECO:0000256" key="1">
    <source>
        <dbReference type="SAM" id="Phobius"/>
    </source>
</evidence>
<keyword evidence="1" id="KW-1133">Transmembrane helix</keyword>
<name>A0A3N4HPP1_ASCIM</name>
<keyword evidence="1" id="KW-0812">Transmembrane</keyword>
<feature type="transmembrane region" description="Helical" evidence="1">
    <location>
        <begin position="80"/>
        <end position="101"/>
    </location>
</feature>
<accession>A0A3N4HPP1</accession>
<sequence length="171" mass="18803">MPVTAVGHDSAPTVVVVQQYPADYRSLPALSELEEDERKNDQASADKSFWSSSLSRHHLLRRQHQGQLFTSIVLHQNPEIVGATVGGISLLLITVLAYFLYRYRKRLKNALSSDGMLGMKPELEDTGVNVSEVVEDTGLEKKAEVAEMEGTAVCEVGGEGRYELDGDERVG</sequence>
<protein>
    <submittedName>
        <fullName evidence="2">Uncharacterized protein</fullName>
    </submittedName>
</protein>